<sequence length="131" mass="13592">MRFVLTALAMIGGIVFTLIGLGFLIDPQGSAAGFGLIADGAPGLSTLRADMTSFFVVSGVCMIWGAWRRNGELLLVPAALFGIAFTGRLVSAIVDGATPGFWLPMLIEAAVVAITLLGSRHLPHEAVGEGH</sequence>
<dbReference type="OrthoDB" id="5875348at2"/>
<keyword evidence="1" id="KW-0472">Membrane</keyword>
<evidence type="ECO:0000313" key="2">
    <source>
        <dbReference type="EMBL" id="MXP40614.1"/>
    </source>
</evidence>
<evidence type="ECO:0000256" key="1">
    <source>
        <dbReference type="SAM" id="Phobius"/>
    </source>
</evidence>
<comment type="caution">
    <text evidence="2">The sequence shown here is derived from an EMBL/GenBank/DDBJ whole genome shotgun (WGS) entry which is preliminary data.</text>
</comment>
<keyword evidence="1" id="KW-1133">Transmembrane helix</keyword>
<feature type="transmembrane region" description="Helical" evidence="1">
    <location>
        <begin position="7"/>
        <end position="25"/>
    </location>
</feature>
<evidence type="ECO:0000313" key="3">
    <source>
        <dbReference type="Proteomes" id="UP000469159"/>
    </source>
</evidence>
<reference evidence="2 3" key="1">
    <citation type="submission" date="2019-12" db="EMBL/GenBank/DDBJ databases">
        <title>Genomic-based taxomic classification of the family Erythrobacteraceae.</title>
        <authorList>
            <person name="Xu L."/>
        </authorList>
    </citation>
    <scope>NUCLEOTIDE SEQUENCE [LARGE SCALE GENOMIC DNA]</scope>
    <source>
        <strain evidence="2 3">MCCC 1K02066</strain>
    </source>
</reference>
<keyword evidence="1" id="KW-0812">Transmembrane</keyword>
<accession>A0A6I4US51</accession>
<organism evidence="2 3">
    <name type="scientific">Croceibacterium soli</name>
    <dbReference type="NCBI Taxonomy" id="1739690"/>
    <lineage>
        <taxon>Bacteria</taxon>
        <taxon>Pseudomonadati</taxon>
        <taxon>Pseudomonadota</taxon>
        <taxon>Alphaproteobacteria</taxon>
        <taxon>Sphingomonadales</taxon>
        <taxon>Erythrobacteraceae</taxon>
        <taxon>Croceibacterium</taxon>
    </lineage>
</organism>
<proteinExistence type="predicted"/>
<keyword evidence="3" id="KW-1185">Reference proteome</keyword>
<dbReference type="Pfam" id="PF14248">
    <property type="entry name" value="DUF4345"/>
    <property type="match status" value="1"/>
</dbReference>
<dbReference type="EMBL" id="WTYK01000001">
    <property type="protein sequence ID" value="MXP40614.1"/>
    <property type="molecule type" value="Genomic_DNA"/>
</dbReference>
<protein>
    <submittedName>
        <fullName evidence="2">DUF4345 domain-containing protein</fullName>
    </submittedName>
</protein>
<dbReference type="InterPro" id="IPR025597">
    <property type="entry name" value="DUF4345"/>
</dbReference>
<feature type="transmembrane region" description="Helical" evidence="1">
    <location>
        <begin position="74"/>
        <end position="94"/>
    </location>
</feature>
<dbReference type="RefSeq" id="WP_160745426.1">
    <property type="nucleotide sequence ID" value="NZ_WTYK01000001.1"/>
</dbReference>
<gene>
    <name evidence="2" type="ORF">GRI75_02990</name>
</gene>
<feature type="transmembrane region" description="Helical" evidence="1">
    <location>
        <begin position="45"/>
        <end position="67"/>
    </location>
</feature>
<dbReference type="AlphaFoldDB" id="A0A6I4US51"/>
<dbReference type="Proteomes" id="UP000469159">
    <property type="component" value="Unassembled WGS sequence"/>
</dbReference>
<name>A0A6I4US51_9SPHN</name>